<evidence type="ECO:0000259" key="7">
    <source>
        <dbReference type="Pfam" id="PF02910"/>
    </source>
</evidence>
<evidence type="ECO:0000256" key="3">
    <source>
        <dbReference type="ARBA" id="ARBA00022827"/>
    </source>
</evidence>
<gene>
    <name evidence="8" type="ORF">HLH36_06785</name>
</gene>
<organism evidence="8 9">
    <name type="scientific">Gluconacetobacter aggeris</name>
    <dbReference type="NCBI Taxonomy" id="1286186"/>
    <lineage>
        <taxon>Bacteria</taxon>
        <taxon>Pseudomonadati</taxon>
        <taxon>Pseudomonadota</taxon>
        <taxon>Alphaproteobacteria</taxon>
        <taxon>Acetobacterales</taxon>
        <taxon>Acetobacteraceae</taxon>
        <taxon>Gluconacetobacter</taxon>
    </lineage>
</organism>
<sequence>MKEMDADVLVVGGGMAAGWAAISAAKTGASVIVVDKGFMGTSGVTAPAGPNHWWVPPDPAQREAAIRRRLETAFGLADSKWMERIIDITWRSIPELDPYYPFSGDGKGGLFRSGLRGPEYVRALRRYATDLGVHVLDHHPALELLGRQDGSVGGAAGYDRLGGVSWHARAGAVVLATGGCGFRSGLIGSYSNTGDGYLMGVEAGAELSGMEFCISYSISPAWLSTRTLPYTGARYYDAAGAEIDVPAGVSRMREHLLVLADAFRAGPVYADLREAPKALPDVVRQIQPATVAAFERRGLDMFRDRFEVKLFGEGTIRGTGGLRIVDTGCATSVRGLFAAGDAATREHIAGATSGGGAQNAAWALSSGVLAGQAAAALARHEGKRAADEGLAPLGQAGLRPLAGMRPVDQKALQQTAGEEILDLDKALRRRATGLEASGRRLEGAWQEVSGHLVGKSLDAVAARETAAMVATARWCNEAALARTESRGMHVREDFPHISPLQAHRQMVGGLDRAWIRPDVAPQRQTKGHPG</sequence>
<dbReference type="AlphaFoldDB" id="A0A7W4IS52"/>
<proteinExistence type="predicted"/>
<keyword evidence="9" id="KW-1185">Reference proteome</keyword>
<dbReference type="InterPro" id="IPR037099">
    <property type="entry name" value="Fum_R/Succ_DH_flav-like_C_sf"/>
</dbReference>
<dbReference type="Gene3D" id="3.50.50.60">
    <property type="entry name" value="FAD/NAD(P)-binding domain"/>
    <property type="match status" value="1"/>
</dbReference>
<dbReference type="SUPFAM" id="SSF46977">
    <property type="entry name" value="Succinate dehydrogenase/fumarate reductase flavoprotein C-terminal domain"/>
    <property type="match status" value="1"/>
</dbReference>
<dbReference type="Pfam" id="PF02910">
    <property type="entry name" value="Succ_DH_flav_C"/>
    <property type="match status" value="1"/>
</dbReference>
<protein>
    <submittedName>
        <fullName evidence="8">FAD-binding protein</fullName>
    </submittedName>
</protein>
<accession>A0A7W4IS52</accession>
<dbReference type="RefSeq" id="WP_182985658.1">
    <property type="nucleotide sequence ID" value="NZ_JABEQD010000003.1"/>
</dbReference>
<evidence type="ECO:0000256" key="5">
    <source>
        <dbReference type="ARBA" id="ARBA00048305"/>
    </source>
</evidence>
<dbReference type="SUPFAM" id="SSF51905">
    <property type="entry name" value="FAD/NAD(P)-binding domain"/>
    <property type="match status" value="1"/>
</dbReference>
<dbReference type="PRINTS" id="PR00368">
    <property type="entry name" value="FADPNR"/>
</dbReference>
<reference evidence="8 9" key="1">
    <citation type="submission" date="2020-04" db="EMBL/GenBank/DDBJ databases">
        <title>Description of novel Gluconacetobacter.</title>
        <authorList>
            <person name="Sombolestani A."/>
        </authorList>
    </citation>
    <scope>NUCLEOTIDE SEQUENCE [LARGE SCALE GENOMIC DNA]</scope>
    <source>
        <strain evidence="8 9">LMG 27801</strain>
    </source>
</reference>
<evidence type="ECO:0000256" key="2">
    <source>
        <dbReference type="ARBA" id="ARBA00022630"/>
    </source>
</evidence>
<dbReference type="PANTHER" id="PTHR42716:SF2">
    <property type="entry name" value="L-ASPARTATE OXIDASE, CHLOROPLASTIC"/>
    <property type="match status" value="1"/>
</dbReference>
<comment type="cofactor">
    <cofactor evidence="1">
        <name>FAD</name>
        <dbReference type="ChEBI" id="CHEBI:57692"/>
    </cofactor>
</comment>
<dbReference type="PANTHER" id="PTHR42716">
    <property type="entry name" value="L-ASPARTATE OXIDASE"/>
    <property type="match status" value="1"/>
</dbReference>
<dbReference type="PRINTS" id="PR00411">
    <property type="entry name" value="PNDRDTASEI"/>
</dbReference>
<feature type="domain" description="Fumarate reductase/succinate dehydrogenase flavoprotein-like C-terminal" evidence="7">
    <location>
        <begin position="457"/>
        <end position="496"/>
    </location>
</feature>
<dbReference type="InterPro" id="IPR003953">
    <property type="entry name" value="FAD-dep_OxRdtase_2_FAD-bd"/>
</dbReference>
<dbReference type="InterPro" id="IPR005288">
    <property type="entry name" value="NadB"/>
</dbReference>
<comment type="caution">
    <text evidence="8">The sequence shown here is derived from an EMBL/GenBank/DDBJ whole genome shotgun (WGS) entry which is preliminary data.</text>
</comment>
<dbReference type="InterPro" id="IPR036188">
    <property type="entry name" value="FAD/NAD-bd_sf"/>
</dbReference>
<comment type="catalytic activity">
    <reaction evidence="5">
        <text>L-aspartate + O2 = iminosuccinate + H2O2</text>
        <dbReference type="Rhea" id="RHEA:25876"/>
        <dbReference type="ChEBI" id="CHEBI:15379"/>
        <dbReference type="ChEBI" id="CHEBI:16240"/>
        <dbReference type="ChEBI" id="CHEBI:29991"/>
        <dbReference type="ChEBI" id="CHEBI:77875"/>
        <dbReference type="EC" id="1.4.3.16"/>
    </reaction>
    <physiologicalReaction direction="left-to-right" evidence="5">
        <dbReference type="Rhea" id="RHEA:25877"/>
    </physiologicalReaction>
</comment>
<keyword evidence="3" id="KW-0274">FAD</keyword>
<dbReference type="InterPro" id="IPR015939">
    <property type="entry name" value="Fum_Rdtase/Succ_DH_flav-like_C"/>
</dbReference>
<dbReference type="Pfam" id="PF00890">
    <property type="entry name" value="FAD_binding_2"/>
    <property type="match status" value="1"/>
</dbReference>
<name>A0A7W4IS52_9PROT</name>
<evidence type="ECO:0000259" key="6">
    <source>
        <dbReference type="Pfam" id="PF00890"/>
    </source>
</evidence>
<keyword evidence="2" id="KW-0285">Flavoprotein</keyword>
<evidence type="ECO:0000256" key="1">
    <source>
        <dbReference type="ARBA" id="ARBA00001974"/>
    </source>
</evidence>
<keyword evidence="4" id="KW-0560">Oxidoreductase</keyword>
<evidence type="ECO:0000313" key="8">
    <source>
        <dbReference type="EMBL" id="MBB2168061.1"/>
    </source>
</evidence>
<evidence type="ECO:0000313" key="9">
    <source>
        <dbReference type="Proteomes" id="UP000559860"/>
    </source>
</evidence>
<dbReference type="Gene3D" id="1.20.58.100">
    <property type="entry name" value="Fumarate reductase/succinate dehydrogenase flavoprotein-like, C-terminal domain"/>
    <property type="match status" value="1"/>
</dbReference>
<evidence type="ECO:0000256" key="4">
    <source>
        <dbReference type="ARBA" id="ARBA00023002"/>
    </source>
</evidence>
<feature type="domain" description="FAD-dependent oxidoreductase 2 FAD-binding" evidence="6">
    <location>
        <begin position="7"/>
        <end position="356"/>
    </location>
</feature>
<dbReference type="GO" id="GO:0034628">
    <property type="term" value="P:'de novo' NAD+ biosynthetic process from L-aspartate"/>
    <property type="evidence" value="ECO:0007669"/>
    <property type="project" value="TreeGrafter"/>
</dbReference>
<dbReference type="GO" id="GO:0008734">
    <property type="term" value="F:L-aspartate oxidase activity"/>
    <property type="evidence" value="ECO:0007669"/>
    <property type="project" value="UniProtKB-EC"/>
</dbReference>
<dbReference type="EMBL" id="JABEQD010000003">
    <property type="protein sequence ID" value="MBB2168061.1"/>
    <property type="molecule type" value="Genomic_DNA"/>
</dbReference>
<dbReference type="Proteomes" id="UP000559860">
    <property type="component" value="Unassembled WGS sequence"/>
</dbReference>